<proteinExistence type="predicted"/>
<reference evidence="3" key="1">
    <citation type="journal article" date="2021" name="PeerJ">
        <title>Extensive microbial diversity within the chicken gut microbiome revealed by metagenomics and culture.</title>
        <authorList>
            <person name="Gilroy R."/>
            <person name="Ravi A."/>
            <person name="Getino M."/>
            <person name="Pursley I."/>
            <person name="Horton D.L."/>
            <person name="Alikhan N.F."/>
            <person name="Baker D."/>
            <person name="Gharbi K."/>
            <person name="Hall N."/>
            <person name="Watson M."/>
            <person name="Adriaenssens E.M."/>
            <person name="Foster-Nyarko E."/>
            <person name="Jarju S."/>
            <person name="Secka A."/>
            <person name="Antonio M."/>
            <person name="Oren A."/>
            <person name="Chaudhuri R.R."/>
            <person name="La Ragione R."/>
            <person name="Hildebrand F."/>
            <person name="Pallen M.J."/>
        </authorList>
    </citation>
    <scope>NUCLEOTIDE SEQUENCE</scope>
    <source>
        <strain evidence="3">316</strain>
    </source>
</reference>
<comment type="caution">
    <text evidence="3">The sequence shown here is derived from an EMBL/GenBank/DDBJ whole genome shotgun (WGS) entry which is preliminary data.</text>
</comment>
<organism evidence="3 4">
    <name type="scientific">Methylorubrum populi</name>
    <dbReference type="NCBI Taxonomy" id="223967"/>
    <lineage>
        <taxon>Bacteria</taxon>
        <taxon>Pseudomonadati</taxon>
        <taxon>Pseudomonadota</taxon>
        <taxon>Alphaproteobacteria</taxon>
        <taxon>Hyphomicrobiales</taxon>
        <taxon>Methylobacteriaceae</taxon>
        <taxon>Methylorubrum</taxon>
    </lineage>
</organism>
<dbReference type="InterPro" id="IPR003346">
    <property type="entry name" value="Transposase_20"/>
</dbReference>
<name>A0A921JD18_9HYPH</name>
<dbReference type="Pfam" id="PF02371">
    <property type="entry name" value="Transposase_20"/>
    <property type="match status" value="1"/>
</dbReference>
<sequence>MLSSVPTAGIDVGKDFLDLGFHPAAKPLRCDNTPAGIRDLIAAVTSRGVQRVALEAIGPYAYPVTAALSAAGLPVGLVDPRRIRAFRTAEGVIAKTDRLDAALIARFAQRMPEHLRPAPEPDQIALKALSTRRRQLTELIALEKTRLKQALDPLVADSHRAVIDSLEAACAEVETALDRRIAAAPDLARKRTILTSIPGIGRRIATVLITDMPELGAIDRKAAASLAGMAPHPTQSGRHPGRHAIAGGRPCLRTAFYMAGMVAARACPAFTAPYKAMREAGKPAKVAIVATGRRLVVLANALVRDDKTFAESDVAN</sequence>
<evidence type="ECO:0000259" key="2">
    <source>
        <dbReference type="Pfam" id="PF02371"/>
    </source>
</evidence>
<dbReference type="PANTHER" id="PTHR33055">
    <property type="entry name" value="TRANSPOSASE FOR INSERTION SEQUENCE ELEMENT IS1111A"/>
    <property type="match status" value="1"/>
</dbReference>
<dbReference type="InterPro" id="IPR002525">
    <property type="entry name" value="Transp_IS110-like_N"/>
</dbReference>
<dbReference type="GO" id="GO:0003677">
    <property type="term" value="F:DNA binding"/>
    <property type="evidence" value="ECO:0007669"/>
    <property type="project" value="InterPro"/>
</dbReference>
<dbReference type="Proteomes" id="UP000742631">
    <property type="component" value="Unassembled WGS sequence"/>
</dbReference>
<evidence type="ECO:0000259" key="1">
    <source>
        <dbReference type="Pfam" id="PF01548"/>
    </source>
</evidence>
<feature type="domain" description="Transposase IS116/IS110/IS902 C-terminal" evidence="2">
    <location>
        <begin position="192"/>
        <end position="274"/>
    </location>
</feature>
<dbReference type="AlphaFoldDB" id="A0A921JD18"/>
<feature type="domain" description="Transposase IS110-like N-terminal" evidence="1">
    <location>
        <begin position="8"/>
        <end position="152"/>
    </location>
</feature>
<dbReference type="GO" id="GO:0004803">
    <property type="term" value="F:transposase activity"/>
    <property type="evidence" value="ECO:0007669"/>
    <property type="project" value="InterPro"/>
</dbReference>
<accession>A0A921JD18</accession>
<evidence type="ECO:0000313" key="4">
    <source>
        <dbReference type="Proteomes" id="UP000742631"/>
    </source>
</evidence>
<protein>
    <submittedName>
        <fullName evidence="3">IS110 family transposase</fullName>
    </submittedName>
</protein>
<dbReference type="EMBL" id="DYYG01000005">
    <property type="protein sequence ID" value="HJE22250.1"/>
    <property type="molecule type" value="Genomic_DNA"/>
</dbReference>
<gene>
    <name evidence="3" type="ORF">K8W01_01130</name>
</gene>
<evidence type="ECO:0000313" key="3">
    <source>
        <dbReference type="EMBL" id="HJE22250.1"/>
    </source>
</evidence>
<dbReference type="GO" id="GO:0006313">
    <property type="term" value="P:DNA transposition"/>
    <property type="evidence" value="ECO:0007669"/>
    <property type="project" value="InterPro"/>
</dbReference>
<dbReference type="Pfam" id="PF01548">
    <property type="entry name" value="DEDD_Tnp_IS110"/>
    <property type="match status" value="1"/>
</dbReference>
<dbReference type="InterPro" id="IPR047650">
    <property type="entry name" value="Transpos_IS110"/>
</dbReference>
<dbReference type="NCBIfam" id="NF033542">
    <property type="entry name" value="transpos_IS110"/>
    <property type="match status" value="1"/>
</dbReference>
<reference evidence="3" key="2">
    <citation type="submission" date="2021-09" db="EMBL/GenBank/DDBJ databases">
        <authorList>
            <person name="Gilroy R."/>
        </authorList>
    </citation>
    <scope>NUCLEOTIDE SEQUENCE</scope>
    <source>
        <strain evidence="3">316</strain>
    </source>
</reference>
<dbReference type="PANTHER" id="PTHR33055:SF13">
    <property type="entry name" value="TRANSPOSASE"/>
    <property type="match status" value="1"/>
</dbReference>